<gene>
    <name evidence="1" type="ORF">PS880_03490</name>
</gene>
<sequence>MARHVERWRVSEDSSALQLSAAFAMNGPAQVDALVPLGVNNLPLPAVRQFTLTISFKGG</sequence>
<evidence type="ECO:0000313" key="1">
    <source>
        <dbReference type="EMBL" id="VVP14507.1"/>
    </source>
</evidence>
<dbReference type="EMBL" id="CABVIH010000017">
    <property type="protein sequence ID" value="VVP14507.1"/>
    <property type="molecule type" value="Genomic_DNA"/>
</dbReference>
<dbReference type="AlphaFoldDB" id="A0A5E7LSZ7"/>
<accession>A0A5E7LSZ7</accession>
<dbReference type="Proteomes" id="UP000375525">
    <property type="component" value="Unassembled WGS sequence"/>
</dbReference>
<evidence type="ECO:0000313" key="2">
    <source>
        <dbReference type="Proteomes" id="UP000375525"/>
    </source>
</evidence>
<organism evidence="1 2">
    <name type="scientific">Pseudomonas fluorescens</name>
    <dbReference type="NCBI Taxonomy" id="294"/>
    <lineage>
        <taxon>Bacteria</taxon>
        <taxon>Pseudomonadati</taxon>
        <taxon>Pseudomonadota</taxon>
        <taxon>Gammaproteobacteria</taxon>
        <taxon>Pseudomonadales</taxon>
        <taxon>Pseudomonadaceae</taxon>
        <taxon>Pseudomonas</taxon>
    </lineage>
</organism>
<name>A0A5E7LSZ7_PSEFL</name>
<reference evidence="1 2" key="1">
    <citation type="submission" date="2019-09" db="EMBL/GenBank/DDBJ databases">
        <authorList>
            <person name="Chandra G."/>
            <person name="Truman W A."/>
        </authorList>
    </citation>
    <scope>NUCLEOTIDE SEQUENCE [LARGE SCALE GENOMIC DNA]</scope>
    <source>
        <strain evidence="1">PS880</strain>
    </source>
</reference>
<proteinExistence type="predicted"/>
<protein>
    <submittedName>
        <fullName evidence="1">Uncharacterized protein</fullName>
    </submittedName>
</protein>